<keyword evidence="4" id="KW-0206">Cytoskeleton</keyword>
<evidence type="ECO:0000313" key="8">
    <source>
        <dbReference type="Proteomes" id="UP000694551"/>
    </source>
</evidence>
<keyword evidence="8" id="KW-1185">Reference proteome</keyword>
<proteinExistence type="predicted"/>
<evidence type="ECO:0000256" key="2">
    <source>
        <dbReference type="ARBA" id="ARBA00022490"/>
    </source>
</evidence>
<dbReference type="Proteomes" id="UP000694551">
    <property type="component" value="Unplaced"/>
</dbReference>
<dbReference type="Ensembl" id="ENSSOCT00000022093.1">
    <property type="protein sequence ID" value="ENSSOCP00000021555.1"/>
    <property type="gene ID" value="ENSSOCG00000016095.1"/>
</dbReference>
<dbReference type="PANTHER" id="PTHR12968:SF4">
    <property type="entry name" value="TECTONIC-LIKE COMPLEX MEMBER MKS1"/>
    <property type="match status" value="1"/>
</dbReference>
<evidence type="ECO:0000256" key="5">
    <source>
        <dbReference type="ARBA" id="ARBA00023273"/>
    </source>
</evidence>
<feature type="compositionally biased region" description="Acidic residues" evidence="6">
    <location>
        <begin position="75"/>
        <end position="85"/>
    </location>
</feature>
<feature type="region of interest" description="Disordered" evidence="6">
    <location>
        <begin position="52"/>
        <end position="86"/>
    </location>
</feature>
<name>A0A8D0FZT6_STROC</name>
<dbReference type="PANTHER" id="PTHR12968">
    <property type="entry name" value="B9 DOMAIN-CONTAINING"/>
    <property type="match status" value="1"/>
</dbReference>
<organism evidence="7 8">
    <name type="scientific">Strix occidentalis caurina</name>
    <name type="common">northern spotted owl</name>
    <dbReference type="NCBI Taxonomy" id="311401"/>
    <lineage>
        <taxon>Eukaryota</taxon>
        <taxon>Metazoa</taxon>
        <taxon>Chordata</taxon>
        <taxon>Craniata</taxon>
        <taxon>Vertebrata</taxon>
        <taxon>Euteleostomi</taxon>
        <taxon>Archelosauria</taxon>
        <taxon>Archosauria</taxon>
        <taxon>Dinosauria</taxon>
        <taxon>Saurischia</taxon>
        <taxon>Theropoda</taxon>
        <taxon>Coelurosauria</taxon>
        <taxon>Aves</taxon>
        <taxon>Neognathae</taxon>
        <taxon>Neoaves</taxon>
        <taxon>Telluraves</taxon>
        <taxon>Strigiformes</taxon>
        <taxon>Strigidae</taxon>
        <taxon>Strix</taxon>
    </lineage>
</organism>
<evidence type="ECO:0000313" key="7">
    <source>
        <dbReference type="Ensembl" id="ENSSOCP00000021555.1"/>
    </source>
</evidence>
<accession>A0A8D0FZT6</accession>
<dbReference type="AlphaFoldDB" id="A0A8D0FZT6"/>
<comment type="subcellular location">
    <subcellularLocation>
        <location evidence="1">Cytoplasm</location>
        <location evidence="1">Cytoskeleton</location>
        <location evidence="1">Cilium basal body</location>
    </subcellularLocation>
</comment>
<dbReference type="GO" id="GO:0036038">
    <property type="term" value="C:MKS complex"/>
    <property type="evidence" value="ECO:0007669"/>
    <property type="project" value="TreeGrafter"/>
</dbReference>
<protein>
    <submittedName>
        <fullName evidence="7">Uncharacterized protein</fullName>
    </submittedName>
</protein>
<keyword evidence="5" id="KW-0966">Cell projection</keyword>
<reference evidence="7" key="1">
    <citation type="submission" date="2025-08" db="UniProtKB">
        <authorList>
            <consortium name="Ensembl"/>
        </authorList>
    </citation>
    <scope>IDENTIFICATION</scope>
</reference>
<sequence>MAEPLCSAGGAVYRSRDPVRNLRLRVRIRRVAAAGPFLPQVPLPLAGPELPGLAGRAVTPEGPAPSAAGARRPPEEEEEEEEEAEVGWQEKLFSQFEVDLYQNASACQTPLDRQYREEILKLEKTGGRKNNRIFTYTDHDRFTNLEEVPALNYTPMCRAAPVRTTGPVAEGTCVGSWPCRSEPGLLRAGERTASAEQLHLVPHTGMRSPCLGTMVGGSSEGPGFVALLCG</sequence>
<evidence type="ECO:0000256" key="4">
    <source>
        <dbReference type="ARBA" id="ARBA00023212"/>
    </source>
</evidence>
<feature type="compositionally biased region" description="Low complexity" evidence="6">
    <location>
        <begin position="52"/>
        <end position="71"/>
    </location>
</feature>
<dbReference type="InterPro" id="IPR010796">
    <property type="entry name" value="C2_B9-type_dom"/>
</dbReference>
<evidence type="ECO:0000256" key="6">
    <source>
        <dbReference type="SAM" id="MobiDB-lite"/>
    </source>
</evidence>
<keyword evidence="2" id="KW-0963">Cytoplasm</keyword>
<dbReference type="GO" id="GO:0060271">
    <property type="term" value="P:cilium assembly"/>
    <property type="evidence" value="ECO:0007669"/>
    <property type="project" value="TreeGrafter"/>
</dbReference>
<keyword evidence="3" id="KW-0970">Cilium biogenesis/degradation</keyword>
<evidence type="ECO:0000256" key="1">
    <source>
        <dbReference type="ARBA" id="ARBA00004120"/>
    </source>
</evidence>
<reference evidence="7" key="2">
    <citation type="submission" date="2025-09" db="UniProtKB">
        <authorList>
            <consortium name="Ensembl"/>
        </authorList>
    </citation>
    <scope>IDENTIFICATION</scope>
</reference>
<evidence type="ECO:0000256" key="3">
    <source>
        <dbReference type="ARBA" id="ARBA00022794"/>
    </source>
</evidence>